<keyword evidence="2" id="KW-1185">Reference proteome</keyword>
<evidence type="ECO:0000313" key="1">
    <source>
        <dbReference type="EMBL" id="KAA3437941.1"/>
    </source>
</evidence>
<dbReference type="EMBL" id="VKKY01000002">
    <property type="protein sequence ID" value="KAA3437941.1"/>
    <property type="molecule type" value="Genomic_DNA"/>
</dbReference>
<dbReference type="AlphaFoldDB" id="A0A5B6TDG1"/>
<proteinExistence type="predicted"/>
<dbReference type="Proteomes" id="UP000324133">
    <property type="component" value="Unassembled WGS sequence"/>
</dbReference>
<dbReference type="RefSeq" id="WP_149091004.1">
    <property type="nucleotide sequence ID" value="NZ_VKKY01000002.1"/>
</dbReference>
<dbReference type="OrthoDB" id="892626at2"/>
<evidence type="ECO:0008006" key="3">
    <source>
        <dbReference type="Google" id="ProtNLM"/>
    </source>
</evidence>
<evidence type="ECO:0000313" key="2">
    <source>
        <dbReference type="Proteomes" id="UP000324133"/>
    </source>
</evidence>
<sequence>MSPLNKSLRKKPLLTVYLFLLGGGLLLPDFLSSYKESSAAQSKSSSRLVPASKLEIDSAMALRGKSQFEQSLPMHLPLPEEDDWVRRRLLKDHGAIFVAQGSVVHPPKIIFDDAVDCANWQAQIKTRREKIGGTSVELQTEAMEALLAARTEAAKKNLRITPRGTRAARRTYRDTEKIWSSRILPGLDYWQRRKKLSAREAARIRAMVPPQQVEEILKLEARGLYFSRNFSKPVLYSGSAPGASQHISMLALDVNENEKAEVRAILARHGWFQTVISDLPHFTYLGTTQEKLPALGLKKTVKNNRVYWTPE</sequence>
<name>A0A5B6TDG1_9BACT</name>
<protein>
    <recommendedName>
        <fullName evidence="3">Peptidase M15B domain-containing protein</fullName>
    </recommendedName>
</protein>
<accession>A0A5B6TDG1</accession>
<comment type="caution">
    <text evidence="1">The sequence shown here is derived from an EMBL/GenBank/DDBJ whole genome shotgun (WGS) entry which is preliminary data.</text>
</comment>
<reference evidence="1 2" key="1">
    <citation type="submission" date="2019-07" db="EMBL/GenBank/DDBJ databases">
        <title>Rufibacter sp. nov., isolated from lake sediment.</title>
        <authorList>
            <person name="Qu J.-H."/>
        </authorList>
    </citation>
    <scope>NUCLEOTIDE SEQUENCE [LARGE SCALE GENOMIC DNA]</scope>
    <source>
        <strain evidence="1 2">NBS58-1</strain>
    </source>
</reference>
<organism evidence="1 2">
    <name type="scientific">Rufibacter hautae</name>
    <dbReference type="NCBI Taxonomy" id="2595005"/>
    <lineage>
        <taxon>Bacteria</taxon>
        <taxon>Pseudomonadati</taxon>
        <taxon>Bacteroidota</taxon>
        <taxon>Cytophagia</taxon>
        <taxon>Cytophagales</taxon>
        <taxon>Hymenobacteraceae</taxon>
        <taxon>Rufibacter</taxon>
    </lineage>
</organism>
<dbReference type="Gene3D" id="3.30.1380.10">
    <property type="match status" value="1"/>
</dbReference>
<dbReference type="InterPro" id="IPR009045">
    <property type="entry name" value="Zn_M74/Hedgehog-like"/>
</dbReference>
<gene>
    <name evidence="1" type="ORF">FOA19_11710</name>
</gene>